<dbReference type="Pfam" id="PF22513">
    <property type="entry name" value="FitA-like_RHH"/>
    <property type="match status" value="1"/>
</dbReference>
<dbReference type="SUPFAM" id="SSF47598">
    <property type="entry name" value="Ribbon-helix-helix"/>
    <property type="match status" value="1"/>
</dbReference>
<reference evidence="3" key="1">
    <citation type="journal article" date="2019" name="ISME J.">
        <title>Evolution in action: habitat transition from sediment to the pelagial leads to genome streamlining in Methylophilaceae.</title>
        <authorList>
            <person name="Salcher M."/>
            <person name="Schaefle D."/>
            <person name="Kaspar M."/>
            <person name="Neuenschwander S.M."/>
            <person name="Ghai R."/>
        </authorList>
    </citation>
    <scope>NUCLEOTIDE SEQUENCE [LARGE SCALE GENOMIC DNA]</scope>
    <source>
        <strain evidence="3">MMS-M-51</strain>
    </source>
</reference>
<evidence type="ECO:0000259" key="1">
    <source>
        <dbReference type="Pfam" id="PF22513"/>
    </source>
</evidence>
<keyword evidence="3" id="KW-1185">Reference proteome</keyword>
<dbReference type="GO" id="GO:0006355">
    <property type="term" value="P:regulation of DNA-templated transcription"/>
    <property type="evidence" value="ECO:0007669"/>
    <property type="project" value="InterPro"/>
</dbReference>
<sequence>MSVVTVRNLSEETRRVHKSRAARKHRRPEAEIRFLENAVRPGHRVMLGTLLTAIGREAEGVEIKIERDQTASVPMGFEWFY</sequence>
<dbReference type="AlphaFoldDB" id="A0A5B8CT12"/>
<dbReference type="Proteomes" id="UP000311008">
    <property type="component" value="Chromosome"/>
</dbReference>
<dbReference type="InterPro" id="IPR010985">
    <property type="entry name" value="Ribbon_hlx_hlx"/>
</dbReference>
<feature type="domain" description="Antitoxin FitA-like ribbon-helix-helix" evidence="1">
    <location>
        <begin position="4"/>
        <end position="33"/>
    </location>
</feature>
<dbReference type="InterPro" id="IPR013321">
    <property type="entry name" value="Arc_rbn_hlx_hlx"/>
</dbReference>
<dbReference type="Gene3D" id="1.10.1220.10">
    <property type="entry name" value="Met repressor-like"/>
    <property type="match status" value="1"/>
</dbReference>
<dbReference type="EMBL" id="CP040946">
    <property type="protein sequence ID" value="QDC44427.1"/>
    <property type="molecule type" value="Genomic_DNA"/>
</dbReference>
<accession>A0A5B8CT12</accession>
<proteinExistence type="predicted"/>
<dbReference type="RefSeq" id="WP_140003758.1">
    <property type="nucleotide sequence ID" value="NZ_CP040946.1"/>
</dbReference>
<evidence type="ECO:0000313" key="3">
    <source>
        <dbReference type="Proteomes" id="UP000311008"/>
    </source>
</evidence>
<protein>
    <submittedName>
        <fullName evidence="2">Plasmid stability protein</fullName>
    </submittedName>
</protein>
<dbReference type="OrthoDB" id="2389872at2"/>
<organism evidence="2 3">
    <name type="scientific">Methylophilus medardicus</name>
    <dbReference type="NCBI Taxonomy" id="2588534"/>
    <lineage>
        <taxon>Bacteria</taxon>
        <taxon>Pseudomonadati</taxon>
        <taxon>Pseudomonadota</taxon>
        <taxon>Betaproteobacteria</taxon>
        <taxon>Nitrosomonadales</taxon>
        <taxon>Methylophilaceae</taxon>
        <taxon>Methylophilus</taxon>
    </lineage>
</organism>
<dbReference type="InterPro" id="IPR053853">
    <property type="entry name" value="FitA-like_RHH"/>
</dbReference>
<gene>
    <name evidence="2" type="ORF">FIU01_07735</name>
</gene>
<dbReference type="KEGG" id="mmec:FIU01_07735"/>
<evidence type="ECO:0000313" key="2">
    <source>
        <dbReference type="EMBL" id="QDC44427.1"/>
    </source>
</evidence>
<name>A0A5B8CT12_9PROT</name>